<proteinExistence type="predicted"/>
<name>Q2J5F9_FRACC</name>
<protein>
    <submittedName>
        <fullName evidence="2">Methyltransferase type 11</fullName>
    </submittedName>
</protein>
<dbReference type="eggNOG" id="COG2226">
    <property type="taxonomic scope" value="Bacteria"/>
</dbReference>
<dbReference type="HOGENOM" id="CLU_069129_2_0_11"/>
<keyword evidence="3" id="KW-1185">Reference proteome</keyword>
<dbReference type="KEGG" id="fra:Francci3_4135"/>
<dbReference type="CDD" id="cd02440">
    <property type="entry name" value="AdoMet_MTases"/>
    <property type="match status" value="1"/>
</dbReference>
<dbReference type="EMBL" id="CP000249">
    <property type="protein sequence ID" value="ABD13483.1"/>
    <property type="molecule type" value="Genomic_DNA"/>
</dbReference>
<dbReference type="InterPro" id="IPR041698">
    <property type="entry name" value="Methyltransf_25"/>
</dbReference>
<dbReference type="Proteomes" id="UP000001937">
    <property type="component" value="Chromosome"/>
</dbReference>
<feature type="domain" description="Methyltransferase" evidence="1">
    <location>
        <begin position="51"/>
        <end position="141"/>
    </location>
</feature>
<dbReference type="SUPFAM" id="SSF53335">
    <property type="entry name" value="S-adenosyl-L-methionine-dependent methyltransferases"/>
    <property type="match status" value="1"/>
</dbReference>
<dbReference type="InterPro" id="IPR050508">
    <property type="entry name" value="Methyltransf_Superfamily"/>
</dbReference>
<dbReference type="Gene3D" id="2.20.130.10">
    <property type="entry name" value="CAC2371-like domains"/>
    <property type="match status" value="1"/>
</dbReference>
<keyword evidence="2" id="KW-0489">Methyltransferase</keyword>
<reference evidence="2 3" key="1">
    <citation type="journal article" date="2007" name="Genome Res.">
        <title>Genome characteristics of facultatively symbiotic Frankia sp. strains reflect host range and host plant biogeography.</title>
        <authorList>
            <person name="Normand P."/>
            <person name="Lapierre P."/>
            <person name="Tisa L.S."/>
            <person name="Gogarten J.P."/>
            <person name="Alloisio N."/>
            <person name="Bagnarol E."/>
            <person name="Bassi C.A."/>
            <person name="Berry A.M."/>
            <person name="Bickhart D.M."/>
            <person name="Choisne N."/>
            <person name="Couloux A."/>
            <person name="Cournoyer B."/>
            <person name="Cruveiller S."/>
            <person name="Daubin V."/>
            <person name="Demange N."/>
            <person name="Francino M.P."/>
            <person name="Goltsman E."/>
            <person name="Huang Y."/>
            <person name="Kopp O.R."/>
            <person name="Labarre L."/>
            <person name="Lapidus A."/>
            <person name="Lavire C."/>
            <person name="Marechal J."/>
            <person name="Martinez M."/>
            <person name="Mastronunzio J.E."/>
            <person name="Mullin B.C."/>
            <person name="Niemann J."/>
            <person name="Pujic P."/>
            <person name="Rawnsley T."/>
            <person name="Rouy Z."/>
            <person name="Schenowitz C."/>
            <person name="Sellstedt A."/>
            <person name="Tavares F."/>
            <person name="Tomkins J.P."/>
            <person name="Vallenet D."/>
            <person name="Valverde C."/>
            <person name="Wall L.G."/>
            <person name="Wang Y."/>
            <person name="Medigue C."/>
            <person name="Benson D.R."/>
        </authorList>
    </citation>
    <scope>NUCLEOTIDE SEQUENCE [LARGE SCALE GENOMIC DNA]</scope>
    <source>
        <strain evidence="3">DSM 45818 / CECT 9043 / CcI3</strain>
    </source>
</reference>
<dbReference type="STRING" id="106370.Francci3_4135"/>
<keyword evidence="2" id="KW-0808">Transferase</keyword>
<evidence type="ECO:0000313" key="3">
    <source>
        <dbReference type="Proteomes" id="UP000001937"/>
    </source>
</evidence>
<dbReference type="RefSeq" id="WP_011438498.1">
    <property type="nucleotide sequence ID" value="NC_007777.1"/>
</dbReference>
<dbReference type="GO" id="GO:0032259">
    <property type="term" value="P:methylation"/>
    <property type="evidence" value="ECO:0007669"/>
    <property type="project" value="UniProtKB-KW"/>
</dbReference>
<dbReference type="AlphaFoldDB" id="Q2J5F9"/>
<gene>
    <name evidence="2" type="ordered locus">Francci3_4135</name>
</gene>
<dbReference type="InterPro" id="IPR029063">
    <property type="entry name" value="SAM-dependent_MTases_sf"/>
</dbReference>
<dbReference type="PANTHER" id="PTHR42912">
    <property type="entry name" value="METHYLTRANSFERASE"/>
    <property type="match status" value="1"/>
</dbReference>
<dbReference type="Gene3D" id="3.40.50.150">
    <property type="entry name" value="Vaccinia Virus protein VP39"/>
    <property type="match status" value="1"/>
</dbReference>
<dbReference type="PhylomeDB" id="Q2J5F9"/>
<evidence type="ECO:0000259" key="1">
    <source>
        <dbReference type="Pfam" id="PF13649"/>
    </source>
</evidence>
<organism evidence="2 3">
    <name type="scientific">Frankia casuarinae (strain DSM 45818 / CECT 9043 / HFP020203 / CcI3)</name>
    <dbReference type="NCBI Taxonomy" id="106370"/>
    <lineage>
        <taxon>Bacteria</taxon>
        <taxon>Bacillati</taxon>
        <taxon>Actinomycetota</taxon>
        <taxon>Actinomycetes</taxon>
        <taxon>Frankiales</taxon>
        <taxon>Frankiaceae</taxon>
        <taxon>Frankia</taxon>
    </lineage>
</organism>
<accession>Q2J5F9</accession>
<sequence length="243" mass="26698">MNPADGVAVYEDNRAVEMYDVLYRSRKDYAAEARRVAELVRTRTPDARSLLDVACGTGNHLEHFATLFADVAGTDLSKPMLSVAGRRLPGRPLLQADMRSLWVGRTFDAVVCMFSSIGYLRTFEDLAAALRCMASHLSPDGTVVIEPWYFPDTFLDGYVAAHAVSEGNRAITRVSHSTRVGDQTRMELHYLLAGADGVSHIKEIDLLTLFTRGQYEEAFAQADLKAELIAVDGGPGLFVGIRV</sequence>
<dbReference type="GO" id="GO:0008168">
    <property type="term" value="F:methyltransferase activity"/>
    <property type="evidence" value="ECO:0007669"/>
    <property type="project" value="UniProtKB-KW"/>
</dbReference>
<evidence type="ECO:0000313" key="2">
    <source>
        <dbReference type="EMBL" id="ABD13483.1"/>
    </source>
</evidence>
<dbReference type="Pfam" id="PF13649">
    <property type="entry name" value="Methyltransf_25"/>
    <property type="match status" value="1"/>
</dbReference>